<sequence>MARRFDKQSPVNGAPCRHDRILRITVFLTRDRCRARNHSYNKIDVRAGEGCHTLATLLPAACGATRIRACGSESSGTLFKPLFDALAFVPELHFDRPSLLPTTRLEKNNQQSDRPEPTRGTQDGEDVPPVADTVAQPKQTVPDRVLKLGTWMPVLN</sequence>
<evidence type="ECO:0000313" key="3">
    <source>
        <dbReference type="Proteomes" id="UP000807025"/>
    </source>
</evidence>
<gene>
    <name evidence="2" type="ORF">BDN71DRAFT_1502508</name>
</gene>
<dbReference type="EMBL" id="MU154529">
    <property type="protein sequence ID" value="KAF9500031.1"/>
    <property type="molecule type" value="Genomic_DNA"/>
</dbReference>
<organism evidence="2 3">
    <name type="scientific">Pleurotus eryngii</name>
    <name type="common">Boletus of the steppes</name>
    <dbReference type="NCBI Taxonomy" id="5323"/>
    <lineage>
        <taxon>Eukaryota</taxon>
        <taxon>Fungi</taxon>
        <taxon>Dikarya</taxon>
        <taxon>Basidiomycota</taxon>
        <taxon>Agaricomycotina</taxon>
        <taxon>Agaricomycetes</taxon>
        <taxon>Agaricomycetidae</taxon>
        <taxon>Agaricales</taxon>
        <taxon>Pleurotineae</taxon>
        <taxon>Pleurotaceae</taxon>
        <taxon>Pleurotus</taxon>
    </lineage>
</organism>
<accession>A0A9P6DB45</accession>
<protein>
    <submittedName>
        <fullName evidence="2">Uncharacterized protein</fullName>
    </submittedName>
</protein>
<feature type="region of interest" description="Disordered" evidence="1">
    <location>
        <begin position="99"/>
        <end position="141"/>
    </location>
</feature>
<dbReference type="AlphaFoldDB" id="A0A9P6DB45"/>
<reference evidence="2" key="1">
    <citation type="submission" date="2020-11" db="EMBL/GenBank/DDBJ databases">
        <authorList>
            <consortium name="DOE Joint Genome Institute"/>
            <person name="Ahrendt S."/>
            <person name="Riley R."/>
            <person name="Andreopoulos W."/>
            <person name="Labutti K."/>
            <person name="Pangilinan J."/>
            <person name="Ruiz-Duenas F.J."/>
            <person name="Barrasa J.M."/>
            <person name="Sanchez-Garcia M."/>
            <person name="Camarero S."/>
            <person name="Miyauchi S."/>
            <person name="Serrano A."/>
            <person name="Linde D."/>
            <person name="Babiker R."/>
            <person name="Drula E."/>
            <person name="Ayuso-Fernandez I."/>
            <person name="Pacheco R."/>
            <person name="Padilla G."/>
            <person name="Ferreira P."/>
            <person name="Barriuso J."/>
            <person name="Kellner H."/>
            <person name="Castanera R."/>
            <person name="Alfaro M."/>
            <person name="Ramirez L."/>
            <person name="Pisabarro A.G."/>
            <person name="Kuo A."/>
            <person name="Tritt A."/>
            <person name="Lipzen A."/>
            <person name="He G."/>
            <person name="Yan M."/>
            <person name="Ng V."/>
            <person name="Cullen D."/>
            <person name="Martin F."/>
            <person name="Rosso M.-N."/>
            <person name="Henrissat B."/>
            <person name="Hibbett D."/>
            <person name="Martinez A.T."/>
            <person name="Grigoriev I.V."/>
        </authorList>
    </citation>
    <scope>NUCLEOTIDE SEQUENCE</scope>
    <source>
        <strain evidence="2">ATCC 90797</strain>
    </source>
</reference>
<evidence type="ECO:0000313" key="2">
    <source>
        <dbReference type="EMBL" id="KAF9500031.1"/>
    </source>
</evidence>
<proteinExistence type="predicted"/>
<comment type="caution">
    <text evidence="2">The sequence shown here is derived from an EMBL/GenBank/DDBJ whole genome shotgun (WGS) entry which is preliminary data.</text>
</comment>
<evidence type="ECO:0000256" key="1">
    <source>
        <dbReference type="SAM" id="MobiDB-lite"/>
    </source>
</evidence>
<keyword evidence="3" id="KW-1185">Reference proteome</keyword>
<name>A0A9P6DB45_PLEER</name>
<dbReference type="Proteomes" id="UP000807025">
    <property type="component" value="Unassembled WGS sequence"/>
</dbReference>